<dbReference type="Pfam" id="PF08241">
    <property type="entry name" value="Methyltransf_11"/>
    <property type="match status" value="1"/>
</dbReference>
<keyword evidence="6" id="KW-1185">Reference proteome</keyword>
<keyword evidence="2 5" id="KW-0489">Methyltransferase</keyword>
<evidence type="ECO:0000259" key="4">
    <source>
        <dbReference type="Pfam" id="PF08241"/>
    </source>
</evidence>
<comment type="similarity">
    <text evidence="1">Belongs to the methyltransferase superfamily.</text>
</comment>
<keyword evidence="3 5" id="KW-0808">Transferase</keyword>
<gene>
    <name evidence="5" type="ORF">G8E00_01380</name>
</gene>
<organism evidence="5 6">
    <name type="scientific">Acinetobacter shaoyimingii</name>
    <dbReference type="NCBI Taxonomy" id="2715164"/>
    <lineage>
        <taxon>Bacteria</taxon>
        <taxon>Pseudomonadati</taxon>
        <taxon>Pseudomonadota</taxon>
        <taxon>Gammaproteobacteria</taxon>
        <taxon>Moraxellales</taxon>
        <taxon>Moraxellaceae</taxon>
        <taxon>Acinetobacter</taxon>
    </lineage>
</organism>
<accession>A0A6G8RRZ0</accession>
<dbReference type="SUPFAM" id="SSF53335">
    <property type="entry name" value="S-adenosyl-L-methionine-dependent methyltransferases"/>
    <property type="match status" value="1"/>
</dbReference>
<evidence type="ECO:0000313" key="6">
    <source>
        <dbReference type="Proteomes" id="UP000502297"/>
    </source>
</evidence>
<dbReference type="InterPro" id="IPR029063">
    <property type="entry name" value="SAM-dependent_MTases_sf"/>
</dbReference>
<dbReference type="GO" id="GO:0032259">
    <property type="term" value="P:methylation"/>
    <property type="evidence" value="ECO:0007669"/>
    <property type="project" value="UniProtKB-KW"/>
</dbReference>
<feature type="domain" description="Methyltransferase type 11" evidence="4">
    <location>
        <begin position="39"/>
        <end position="126"/>
    </location>
</feature>
<evidence type="ECO:0000256" key="1">
    <source>
        <dbReference type="ARBA" id="ARBA00008361"/>
    </source>
</evidence>
<protein>
    <submittedName>
        <fullName evidence="5">Methyltransferase domain-containing protein</fullName>
    </submittedName>
</protein>
<dbReference type="CDD" id="cd02440">
    <property type="entry name" value="AdoMet_MTases"/>
    <property type="match status" value="1"/>
</dbReference>
<dbReference type="InterPro" id="IPR051052">
    <property type="entry name" value="Diverse_substrate_MTase"/>
</dbReference>
<dbReference type="GO" id="GO:0008757">
    <property type="term" value="F:S-adenosylmethionine-dependent methyltransferase activity"/>
    <property type="evidence" value="ECO:0007669"/>
    <property type="project" value="InterPro"/>
</dbReference>
<dbReference type="AlphaFoldDB" id="A0A6G8RRZ0"/>
<evidence type="ECO:0000256" key="2">
    <source>
        <dbReference type="ARBA" id="ARBA00022603"/>
    </source>
</evidence>
<dbReference type="KEGG" id="asha:G8E00_01380"/>
<name>A0A6G8RRZ0_9GAMM</name>
<sequence length="266" mass="31237">MKDLFSEQSHIYQQARPSYPHAVIAEILKHVPHKQFAWDCGAGLGQFTQLLSPYFEQIVATDLSAQQLKQAHYLENVSYQIQHAEKTSFHDQTFDLVTVAQAIHWFDFDAFYAEVQRTLKPDGVLAVIGYGLIQIQDVAVNRLLQSLYYETLKGYWDAERKYIDEGYATIPFPFDELHVPRLKMHYQWSVDQFLNYLSTWSALKKYKKENQQDPLKKLAEFFQEHGYKHALLNVEFPIFLRIGRLKSSQMKKNAKRPSIMRYSFKS</sequence>
<evidence type="ECO:0000256" key="3">
    <source>
        <dbReference type="ARBA" id="ARBA00022679"/>
    </source>
</evidence>
<dbReference type="InterPro" id="IPR013216">
    <property type="entry name" value="Methyltransf_11"/>
</dbReference>
<dbReference type="RefSeq" id="WP_166221496.1">
    <property type="nucleotide sequence ID" value="NZ_CP049801.1"/>
</dbReference>
<evidence type="ECO:0000313" key="5">
    <source>
        <dbReference type="EMBL" id="QIO04702.1"/>
    </source>
</evidence>
<dbReference type="EMBL" id="CP049801">
    <property type="protein sequence ID" value="QIO04702.1"/>
    <property type="molecule type" value="Genomic_DNA"/>
</dbReference>
<dbReference type="PANTHER" id="PTHR44942">
    <property type="entry name" value="METHYLTRANSF_11 DOMAIN-CONTAINING PROTEIN"/>
    <property type="match status" value="1"/>
</dbReference>
<reference evidence="5 6" key="1">
    <citation type="submission" date="2020-03" db="EMBL/GenBank/DDBJ databases">
        <authorList>
            <person name="Zhu W."/>
        </authorList>
    </citation>
    <scope>NUCLEOTIDE SEQUENCE [LARGE SCALE GENOMIC DNA]</scope>
    <source>
        <strain evidence="5 6">323-1</strain>
    </source>
</reference>
<proteinExistence type="inferred from homology"/>
<dbReference type="Gene3D" id="3.40.50.150">
    <property type="entry name" value="Vaccinia Virus protein VP39"/>
    <property type="match status" value="1"/>
</dbReference>
<dbReference type="Proteomes" id="UP000502297">
    <property type="component" value="Chromosome"/>
</dbReference>
<dbReference type="PANTHER" id="PTHR44942:SF4">
    <property type="entry name" value="METHYLTRANSFERASE TYPE 11 DOMAIN-CONTAINING PROTEIN"/>
    <property type="match status" value="1"/>
</dbReference>